<dbReference type="PANTHER" id="PTHR43280:SF11">
    <property type="entry name" value="RCS-SPECIFIC HTH-TYPE TRANSCRIPTIONAL ACTIVATOR RCLR"/>
    <property type="match status" value="1"/>
</dbReference>
<dbReference type="InterPro" id="IPR018060">
    <property type="entry name" value="HTH_AraC"/>
</dbReference>
<dbReference type="EMBL" id="CP030850">
    <property type="protein sequence ID" value="AXE17176.1"/>
    <property type="molecule type" value="Genomic_DNA"/>
</dbReference>
<accession>A0A344TEV5</accession>
<dbReference type="GO" id="GO:0003700">
    <property type="term" value="F:DNA-binding transcription factor activity"/>
    <property type="evidence" value="ECO:0007669"/>
    <property type="project" value="InterPro"/>
</dbReference>
<dbReference type="GO" id="GO:0043565">
    <property type="term" value="F:sequence-specific DNA binding"/>
    <property type="evidence" value="ECO:0007669"/>
    <property type="project" value="InterPro"/>
</dbReference>
<evidence type="ECO:0000259" key="4">
    <source>
        <dbReference type="PROSITE" id="PS01124"/>
    </source>
</evidence>
<evidence type="ECO:0000313" key="5">
    <source>
        <dbReference type="EMBL" id="AXE17176.1"/>
    </source>
</evidence>
<evidence type="ECO:0000313" key="6">
    <source>
        <dbReference type="Proteomes" id="UP000251993"/>
    </source>
</evidence>
<dbReference type="Pfam" id="PF12833">
    <property type="entry name" value="HTH_18"/>
    <property type="match status" value="1"/>
</dbReference>
<dbReference type="InterPro" id="IPR009057">
    <property type="entry name" value="Homeodomain-like_sf"/>
</dbReference>
<protein>
    <recommendedName>
        <fullName evidence="4">HTH araC/xylS-type domain-containing protein</fullName>
    </recommendedName>
</protein>
<dbReference type="SUPFAM" id="SSF46689">
    <property type="entry name" value="Homeodomain-like"/>
    <property type="match status" value="1"/>
</dbReference>
<dbReference type="RefSeq" id="WP_114065962.1">
    <property type="nucleotide sequence ID" value="NZ_CP030850.1"/>
</dbReference>
<feature type="domain" description="HTH araC/xylS-type" evidence="4">
    <location>
        <begin position="79"/>
        <end position="177"/>
    </location>
</feature>
<sequence>MNAENYNQMGDSFQIAIYLNVTHIDKVLPFLLHNQIAFTLSGIETPPFPIETPVDSLPNLCNETLYKPLTMSESGLIDFVYRKYIVEGVGKIPPKIEDIAEEVGISSLQFNKLIKKCFGKPFYRVYMEYKMEYAAGLLREGQTASSVSQHVGYTQPTKFNKTFQKFYGITPYRYRKSQA</sequence>
<evidence type="ECO:0000256" key="3">
    <source>
        <dbReference type="ARBA" id="ARBA00023163"/>
    </source>
</evidence>
<reference evidence="5 6" key="1">
    <citation type="submission" date="2018-07" db="EMBL/GenBank/DDBJ databases">
        <title>Genome sequencing of Runella.</title>
        <authorList>
            <person name="Baek M.-G."/>
            <person name="Yi H."/>
        </authorList>
    </citation>
    <scope>NUCLEOTIDE SEQUENCE [LARGE SCALE GENOMIC DNA]</scope>
    <source>
        <strain evidence="5 6">HYN0085</strain>
    </source>
</reference>
<keyword evidence="3" id="KW-0804">Transcription</keyword>
<dbReference type="Gene3D" id="1.10.10.60">
    <property type="entry name" value="Homeodomain-like"/>
    <property type="match status" value="1"/>
</dbReference>
<evidence type="ECO:0000256" key="1">
    <source>
        <dbReference type="ARBA" id="ARBA00023015"/>
    </source>
</evidence>
<dbReference type="OrthoDB" id="1156172at2"/>
<dbReference type="KEGG" id="run:DR864_05215"/>
<dbReference type="PANTHER" id="PTHR43280">
    <property type="entry name" value="ARAC-FAMILY TRANSCRIPTIONAL REGULATOR"/>
    <property type="match status" value="1"/>
</dbReference>
<proteinExistence type="predicted"/>
<gene>
    <name evidence="5" type="ORF">DR864_05215</name>
</gene>
<dbReference type="PROSITE" id="PS01124">
    <property type="entry name" value="HTH_ARAC_FAMILY_2"/>
    <property type="match status" value="1"/>
</dbReference>
<evidence type="ECO:0000256" key="2">
    <source>
        <dbReference type="ARBA" id="ARBA00023125"/>
    </source>
</evidence>
<dbReference type="AlphaFoldDB" id="A0A344TEV5"/>
<keyword evidence="6" id="KW-1185">Reference proteome</keyword>
<organism evidence="5 6">
    <name type="scientific">Runella rosea</name>
    <dbReference type="NCBI Taxonomy" id="2259595"/>
    <lineage>
        <taxon>Bacteria</taxon>
        <taxon>Pseudomonadati</taxon>
        <taxon>Bacteroidota</taxon>
        <taxon>Cytophagia</taxon>
        <taxon>Cytophagales</taxon>
        <taxon>Spirosomataceae</taxon>
        <taxon>Runella</taxon>
    </lineage>
</organism>
<keyword evidence="1" id="KW-0805">Transcription regulation</keyword>
<name>A0A344TEV5_9BACT</name>
<dbReference type="SMART" id="SM00342">
    <property type="entry name" value="HTH_ARAC"/>
    <property type="match status" value="1"/>
</dbReference>
<dbReference type="Proteomes" id="UP000251993">
    <property type="component" value="Chromosome"/>
</dbReference>
<keyword evidence="2" id="KW-0238">DNA-binding</keyword>